<dbReference type="AlphaFoldDB" id="A0A2T3QCR9"/>
<dbReference type="Proteomes" id="UP000251647">
    <property type="component" value="Unassembled WGS sequence"/>
</dbReference>
<dbReference type="EMBL" id="UATL01000002">
    <property type="protein sequence ID" value="SPY43742.1"/>
    <property type="molecule type" value="Genomic_DNA"/>
</dbReference>
<dbReference type="RefSeq" id="WP_005307167.1">
    <property type="nucleotide sequence ID" value="NZ_PYOG01000028.1"/>
</dbReference>
<dbReference type="PANTHER" id="PTHR30486:SF6">
    <property type="entry name" value="TYPE IV PILUS RETRACTATION ATPASE PILT"/>
    <property type="match status" value="1"/>
</dbReference>
<name>A0A2T3QCR9_PHODM</name>
<dbReference type="SUPFAM" id="SSF52540">
    <property type="entry name" value="P-loop containing nucleoside triphosphate hydrolases"/>
    <property type="match status" value="1"/>
</dbReference>
<dbReference type="InterPro" id="IPR027417">
    <property type="entry name" value="P-loop_NTPase"/>
</dbReference>
<sequence length="313" mass="35154">MQNNKRIAKSINYHIDRCGLTPFLSNDSVTEIMLNPDGNCWIDEFGKPYYISHKIEPILAQNLINAVADSVQLIVDRDHPILECELYSDGSRFEGVVPPVVPNVSFTIRKKATRVFTLEDYLDSKIITQEQFDYICQAISERKNILVVGGTGSGKTTLVNAILAKMAELFPHERHLILEDTNELQPSAENSVVFRTHSRANVTMRELLRATLRYNPNRIIIGEVRGGEALELLKAWNTGHEGGIATVHANSAALGLERIEQCIEEVTPIANKRMIASTVHTLIYIEKSHEGRKIKEICEVVGYDGNQYLTNII</sequence>
<reference evidence="3 4" key="1">
    <citation type="submission" date="2018-06" db="EMBL/GenBank/DDBJ databases">
        <authorList>
            <consortium name="Pathogen Informatics"/>
            <person name="Doyle S."/>
        </authorList>
    </citation>
    <scope>NUCLEOTIDE SEQUENCE [LARGE SCALE GENOMIC DNA]</scope>
    <source>
        <strain evidence="3 4">NCTC11647</strain>
    </source>
</reference>
<dbReference type="CDD" id="cd01130">
    <property type="entry name" value="VirB11-like_ATPase"/>
    <property type="match status" value="1"/>
</dbReference>
<dbReference type="InterPro" id="IPR014149">
    <property type="entry name" value="Conjug-transfer_TrbB"/>
</dbReference>
<proteinExistence type="inferred from homology"/>
<dbReference type="Gene3D" id="3.40.50.300">
    <property type="entry name" value="P-loop containing nucleotide triphosphate hydrolases"/>
    <property type="match status" value="1"/>
</dbReference>
<dbReference type="GO" id="GO:0005524">
    <property type="term" value="F:ATP binding"/>
    <property type="evidence" value="ECO:0007669"/>
    <property type="project" value="InterPro"/>
</dbReference>
<evidence type="ECO:0000313" key="4">
    <source>
        <dbReference type="Proteomes" id="UP000251647"/>
    </source>
</evidence>
<comment type="similarity">
    <text evidence="1">Belongs to the GSP E family.</text>
</comment>
<evidence type="ECO:0000259" key="2">
    <source>
        <dbReference type="Pfam" id="PF00437"/>
    </source>
</evidence>
<evidence type="ECO:0000256" key="1">
    <source>
        <dbReference type="ARBA" id="ARBA00006611"/>
    </source>
</evidence>
<feature type="domain" description="Bacterial type II secretion system protein E" evidence="2">
    <location>
        <begin position="23"/>
        <end position="281"/>
    </location>
</feature>
<dbReference type="GO" id="GO:0005737">
    <property type="term" value="C:cytoplasm"/>
    <property type="evidence" value="ECO:0007669"/>
    <property type="project" value="InterPro"/>
</dbReference>
<organism evidence="3 4">
    <name type="scientific">Photobacterium damselae</name>
    <dbReference type="NCBI Taxonomy" id="38293"/>
    <lineage>
        <taxon>Bacteria</taxon>
        <taxon>Pseudomonadati</taxon>
        <taxon>Pseudomonadota</taxon>
        <taxon>Gammaproteobacteria</taxon>
        <taxon>Vibrionales</taxon>
        <taxon>Vibrionaceae</taxon>
        <taxon>Photobacterium</taxon>
    </lineage>
</organism>
<dbReference type="NCBIfam" id="TIGR02782">
    <property type="entry name" value="TrbB_P"/>
    <property type="match status" value="1"/>
</dbReference>
<accession>A0A2T3QCR9</accession>
<dbReference type="Gene3D" id="3.30.450.90">
    <property type="match status" value="1"/>
</dbReference>
<dbReference type="PANTHER" id="PTHR30486">
    <property type="entry name" value="TWITCHING MOTILITY PROTEIN PILT"/>
    <property type="match status" value="1"/>
</dbReference>
<protein>
    <submittedName>
        <fullName evidence="3">Pertussis toxin liberation protein H</fullName>
    </submittedName>
</protein>
<dbReference type="OrthoDB" id="9810761at2"/>
<evidence type="ECO:0000313" key="3">
    <source>
        <dbReference type="EMBL" id="SPY43742.1"/>
    </source>
</evidence>
<dbReference type="InterPro" id="IPR001482">
    <property type="entry name" value="T2SS/T4SS_dom"/>
</dbReference>
<dbReference type="InterPro" id="IPR050921">
    <property type="entry name" value="T4SS_GSP_E_ATPase"/>
</dbReference>
<dbReference type="Pfam" id="PF00437">
    <property type="entry name" value="T2SSE"/>
    <property type="match status" value="1"/>
</dbReference>
<gene>
    <name evidence="3" type="primary">ptlH</name>
    <name evidence="3" type="ORF">NCTC11647_02657</name>
</gene>
<dbReference type="GO" id="GO:0016887">
    <property type="term" value="F:ATP hydrolysis activity"/>
    <property type="evidence" value="ECO:0007669"/>
    <property type="project" value="InterPro"/>
</dbReference>